<organism evidence="1 2">
    <name type="scientific">Halodesulfovibrio marinisediminis DSM 17456</name>
    <dbReference type="NCBI Taxonomy" id="1121457"/>
    <lineage>
        <taxon>Bacteria</taxon>
        <taxon>Pseudomonadati</taxon>
        <taxon>Thermodesulfobacteriota</taxon>
        <taxon>Desulfovibrionia</taxon>
        <taxon>Desulfovibrionales</taxon>
        <taxon>Desulfovibrionaceae</taxon>
        <taxon>Halodesulfovibrio</taxon>
    </lineage>
</organism>
<dbReference type="EMBL" id="FSRG01000005">
    <property type="protein sequence ID" value="SIO20135.1"/>
    <property type="molecule type" value="Genomic_DNA"/>
</dbReference>
<evidence type="ECO:0000313" key="1">
    <source>
        <dbReference type="EMBL" id="SIO20135.1"/>
    </source>
</evidence>
<name>A0A1N6HKF3_9BACT</name>
<accession>A0A1N6HKF3</accession>
<dbReference type="STRING" id="1121457.SAMN02745161_2258"/>
<dbReference type="Proteomes" id="UP000184694">
    <property type="component" value="Unassembled WGS sequence"/>
</dbReference>
<reference evidence="2" key="1">
    <citation type="submission" date="2016-11" db="EMBL/GenBank/DDBJ databases">
        <authorList>
            <person name="Varghese N."/>
            <person name="Submissions S."/>
        </authorList>
    </citation>
    <scope>NUCLEOTIDE SEQUENCE [LARGE SCALE GENOMIC DNA]</scope>
    <source>
        <strain evidence="2">DSM 17456</strain>
    </source>
</reference>
<gene>
    <name evidence="1" type="ORF">SAMN02745161_2258</name>
</gene>
<sequence length="44" mass="5286">MIHIFVTLRVSLTLFYRKFDRNMLLKDGEKISILLFLQVKNTET</sequence>
<protein>
    <submittedName>
        <fullName evidence="1">Uncharacterized protein</fullName>
    </submittedName>
</protein>
<proteinExistence type="predicted"/>
<evidence type="ECO:0000313" key="2">
    <source>
        <dbReference type="Proteomes" id="UP000184694"/>
    </source>
</evidence>
<dbReference type="AlphaFoldDB" id="A0A1N6HKF3"/>
<keyword evidence="2" id="KW-1185">Reference proteome</keyword>